<evidence type="ECO:0000256" key="4">
    <source>
        <dbReference type="PROSITE-ProRule" id="PRU00169"/>
    </source>
</evidence>
<sequence>MLIRALRTAGFRVSIAHDGVKAHLRAQSLKPDLILMDVQMPGMDGFATCRLLCANPATWFIPIIFLSDANSLGERLEGLQIGGVDYIAKPCAPEEVIARIRIHLKRRGPEAGAAMEPGPKVPSDDPLVLAAVRYLTEHMRDPPSLSELARLLGTNDRMLSQSFRKHLGQTVFGYLREERLRFSQRLLADTNLSITAISDEVGFSNVANFATAFRARFGKTPSAWRRDRQETDPGRVESA</sequence>
<evidence type="ECO:0000313" key="7">
    <source>
        <dbReference type="EMBL" id="GAA4328366.1"/>
    </source>
</evidence>
<name>A0ABP8GQU0_9BURK</name>
<dbReference type="Pfam" id="PF12833">
    <property type="entry name" value="HTH_18"/>
    <property type="match status" value="1"/>
</dbReference>
<keyword evidence="1" id="KW-0805">Transcription regulation</keyword>
<dbReference type="InterPro" id="IPR053142">
    <property type="entry name" value="PchR_regulatory_protein"/>
</dbReference>
<dbReference type="EMBL" id="BAABFO010000005">
    <property type="protein sequence ID" value="GAA4328366.1"/>
    <property type="molecule type" value="Genomic_DNA"/>
</dbReference>
<evidence type="ECO:0000313" key="8">
    <source>
        <dbReference type="Proteomes" id="UP001501671"/>
    </source>
</evidence>
<evidence type="ECO:0000256" key="3">
    <source>
        <dbReference type="ARBA" id="ARBA00023163"/>
    </source>
</evidence>
<gene>
    <name evidence="7" type="ORF">GCM10023144_14100</name>
</gene>
<dbReference type="SUPFAM" id="SSF52172">
    <property type="entry name" value="CheY-like"/>
    <property type="match status" value="1"/>
</dbReference>
<dbReference type="PRINTS" id="PR00032">
    <property type="entry name" value="HTHARAC"/>
</dbReference>
<keyword evidence="3" id="KW-0804">Transcription</keyword>
<reference evidence="8" key="1">
    <citation type="journal article" date="2019" name="Int. J. Syst. Evol. Microbiol.">
        <title>The Global Catalogue of Microorganisms (GCM) 10K type strain sequencing project: providing services to taxonomists for standard genome sequencing and annotation.</title>
        <authorList>
            <consortium name="The Broad Institute Genomics Platform"/>
            <consortium name="The Broad Institute Genome Sequencing Center for Infectious Disease"/>
            <person name="Wu L."/>
            <person name="Ma J."/>
        </authorList>
    </citation>
    <scope>NUCLEOTIDE SEQUENCE [LARGE SCALE GENOMIC DNA]</scope>
    <source>
        <strain evidence="8">JCM 17666</strain>
    </source>
</reference>
<evidence type="ECO:0000256" key="2">
    <source>
        <dbReference type="ARBA" id="ARBA00023125"/>
    </source>
</evidence>
<dbReference type="PANTHER" id="PTHR47893:SF1">
    <property type="entry name" value="REGULATORY PROTEIN PCHR"/>
    <property type="match status" value="1"/>
</dbReference>
<protein>
    <recommendedName>
        <fullName evidence="9">DNA-binding response regulator</fullName>
    </recommendedName>
</protein>
<dbReference type="PROSITE" id="PS00041">
    <property type="entry name" value="HTH_ARAC_FAMILY_1"/>
    <property type="match status" value="1"/>
</dbReference>
<dbReference type="PROSITE" id="PS01124">
    <property type="entry name" value="HTH_ARAC_FAMILY_2"/>
    <property type="match status" value="1"/>
</dbReference>
<dbReference type="Gene3D" id="1.10.10.60">
    <property type="entry name" value="Homeodomain-like"/>
    <property type="match status" value="1"/>
</dbReference>
<dbReference type="InterPro" id="IPR009057">
    <property type="entry name" value="Homeodomain-like_sf"/>
</dbReference>
<dbReference type="InterPro" id="IPR018060">
    <property type="entry name" value="HTH_AraC"/>
</dbReference>
<dbReference type="PROSITE" id="PS50110">
    <property type="entry name" value="RESPONSE_REGULATORY"/>
    <property type="match status" value="1"/>
</dbReference>
<dbReference type="InterPro" id="IPR018062">
    <property type="entry name" value="HTH_AraC-typ_CS"/>
</dbReference>
<dbReference type="Pfam" id="PF00072">
    <property type="entry name" value="Response_reg"/>
    <property type="match status" value="1"/>
</dbReference>
<dbReference type="Proteomes" id="UP001501671">
    <property type="component" value="Unassembled WGS sequence"/>
</dbReference>
<evidence type="ECO:0000259" key="6">
    <source>
        <dbReference type="PROSITE" id="PS50110"/>
    </source>
</evidence>
<dbReference type="SMART" id="SM00342">
    <property type="entry name" value="HTH_ARAC"/>
    <property type="match status" value="1"/>
</dbReference>
<feature type="domain" description="HTH araC/xylS-type" evidence="5">
    <location>
        <begin position="129"/>
        <end position="227"/>
    </location>
</feature>
<keyword evidence="8" id="KW-1185">Reference proteome</keyword>
<accession>A0ABP8GQU0</accession>
<evidence type="ECO:0008006" key="9">
    <source>
        <dbReference type="Google" id="ProtNLM"/>
    </source>
</evidence>
<evidence type="ECO:0000256" key="1">
    <source>
        <dbReference type="ARBA" id="ARBA00023015"/>
    </source>
</evidence>
<keyword evidence="4" id="KW-0597">Phosphoprotein</keyword>
<dbReference type="InterPro" id="IPR011006">
    <property type="entry name" value="CheY-like_superfamily"/>
</dbReference>
<dbReference type="InterPro" id="IPR020449">
    <property type="entry name" value="Tscrpt_reg_AraC-type_HTH"/>
</dbReference>
<comment type="caution">
    <text evidence="7">The sequence shown here is derived from an EMBL/GenBank/DDBJ whole genome shotgun (WGS) entry which is preliminary data.</text>
</comment>
<dbReference type="InterPro" id="IPR001789">
    <property type="entry name" value="Sig_transdc_resp-reg_receiver"/>
</dbReference>
<dbReference type="SUPFAM" id="SSF46689">
    <property type="entry name" value="Homeodomain-like"/>
    <property type="match status" value="2"/>
</dbReference>
<organism evidence="7 8">
    <name type="scientific">Pigmentiphaga soli</name>
    <dbReference type="NCBI Taxonomy" id="1007095"/>
    <lineage>
        <taxon>Bacteria</taxon>
        <taxon>Pseudomonadati</taxon>
        <taxon>Pseudomonadota</taxon>
        <taxon>Betaproteobacteria</taxon>
        <taxon>Burkholderiales</taxon>
        <taxon>Alcaligenaceae</taxon>
        <taxon>Pigmentiphaga</taxon>
    </lineage>
</organism>
<dbReference type="SMART" id="SM00448">
    <property type="entry name" value="REC"/>
    <property type="match status" value="1"/>
</dbReference>
<feature type="domain" description="Response regulatory" evidence="6">
    <location>
        <begin position="1"/>
        <end position="104"/>
    </location>
</feature>
<dbReference type="Gene3D" id="3.40.50.2300">
    <property type="match status" value="1"/>
</dbReference>
<dbReference type="PANTHER" id="PTHR47893">
    <property type="entry name" value="REGULATORY PROTEIN PCHR"/>
    <property type="match status" value="1"/>
</dbReference>
<keyword evidence="2" id="KW-0238">DNA-binding</keyword>
<feature type="modified residue" description="4-aspartylphosphate" evidence="4">
    <location>
        <position position="37"/>
    </location>
</feature>
<proteinExistence type="predicted"/>
<evidence type="ECO:0000259" key="5">
    <source>
        <dbReference type="PROSITE" id="PS01124"/>
    </source>
</evidence>